<evidence type="ECO:0000313" key="4">
    <source>
        <dbReference type="EMBL" id="ARD83988.1"/>
    </source>
</evidence>
<dbReference type="RefSeq" id="WP_048074177.1">
    <property type="nucleotide sequence ID" value="NZ_CP015363.1"/>
</dbReference>
<comment type="caution">
    <text evidence="3">Lacks conserved residue(s) required for the propagation of feature annotation.</text>
</comment>
<dbReference type="InterPro" id="IPR030869">
    <property type="entry name" value="MqnD"/>
</dbReference>
<dbReference type="UniPathway" id="UPA00079"/>
<dbReference type="Pfam" id="PF02621">
    <property type="entry name" value="VitK2_biosynth"/>
    <property type="match status" value="1"/>
</dbReference>
<dbReference type="EC" id="4.1.99.29" evidence="3"/>
<protein>
    <recommendedName>
        <fullName evidence="3">1,4-dihydroxy-6-naphtoate synthase</fullName>
        <ecNumber evidence="3">4.1.99.29</ecNumber>
    </recommendedName>
    <alternativeName>
        <fullName evidence="3">Menaquinone biosynthetic enzyme MqnD</fullName>
    </alternativeName>
</protein>
<evidence type="ECO:0000256" key="1">
    <source>
        <dbReference type="ARBA" id="ARBA00022428"/>
    </source>
</evidence>
<organism evidence="4 5">
    <name type="scientific">Ferroplasma acidiphilum</name>
    <dbReference type="NCBI Taxonomy" id="74969"/>
    <lineage>
        <taxon>Archaea</taxon>
        <taxon>Methanobacteriati</taxon>
        <taxon>Thermoplasmatota</taxon>
        <taxon>Thermoplasmata</taxon>
        <taxon>Thermoplasmatales</taxon>
        <taxon>Ferroplasmaceae</taxon>
        <taxon>Ferroplasma</taxon>
    </lineage>
</organism>
<comment type="similarity">
    <text evidence="3">Belongs to the MqnA/MqnD family. MqnD subfamily.</text>
</comment>
<dbReference type="PANTHER" id="PTHR37167:SF1">
    <property type="entry name" value="1,4-DIHYDROXY-6-NAPHTOATE SYNTHASE"/>
    <property type="match status" value="1"/>
</dbReference>
<dbReference type="OrthoDB" id="49741at2157"/>
<dbReference type="PANTHER" id="PTHR37167">
    <property type="entry name" value="1,4-DIHYDROXY-6-NAPHTOATE SYNTHASE"/>
    <property type="match status" value="1"/>
</dbReference>
<comment type="pathway">
    <text evidence="3">Quinol/quinone metabolism; menaquinone biosynthesis.</text>
</comment>
<evidence type="ECO:0000313" key="5">
    <source>
        <dbReference type="Proteomes" id="UP000192050"/>
    </source>
</evidence>
<evidence type="ECO:0000256" key="2">
    <source>
        <dbReference type="ARBA" id="ARBA00023239"/>
    </source>
</evidence>
<dbReference type="STRING" id="74969.FAD_0053"/>
<dbReference type="InterPro" id="IPR003773">
    <property type="entry name" value="Menaquinone_biosynth"/>
</dbReference>
<dbReference type="GeneID" id="16025199"/>
<dbReference type="EMBL" id="CP015363">
    <property type="protein sequence ID" value="ARD83988.1"/>
    <property type="molecule type" value="Genomic_DNA"/>
</dbReference>
<accession>A0A1V0N1H5</accession>
<dbReference type="Proteomes" id="UP000192050">
    <property type="component" value="Chromosome"/>
</dbReference>
<evidence type="ECO:0000256" key="3">
    <source>
        <dbReference type="HAMAP-Rule" id="MF_00996"/>
    </source>
</evidence>
<proteinExistence type="inferred from homology"/>
<feature type="active site" description="Proton acceptor" evidence="3">
    <location>
        <position position="144"/>
    </location>
</feature>
<keyword evidence="5" id="KW-1185">Reference proteome</keyword>
<comment type="function">
    <text evidence="3">Catalyzes the conversion of cyclic dehypoxanthine futalosine (cyclic DHFL) into 1,4-dihydroxy-6-naphthoate, a step in the biosynthesis of menaquinone (MK, vitamin K2).</text>
</comment>
<dbReference type="GO" id="GO:0009234">
    <property type="term" value="P:menaquinone biosynthetic process"/>
    <property type="evidence" value="ECO:0007669"/>
    <property type="project" value="UniProtKB-UniRule"/>
</dbReference>
<dbReference type="Gene3D" id="3.40.190.10">
    <property type="entry name" value="Periplasmic binding protein-like II"/>
    <property type="match status" value="2"/>
</dbReference>
<reference evidence="4 5" key="1">
    <citation type="submission" date="2011-10" db="EMBL/GenBank/DDBJ databases">
        <title>Metabolic and evolutionary patterns in the extreme acidophile Ferroplasma acidiphilum.</title>
        <authorList>
            <person name="Golyshina O.V."/>
            <person name="Kozyavkin S.A."/>
            <person name="Tatusov R.L."/>
            <person name="Slesarev A.I."/>
            <person name="Golyshin P.N."/>
        </authorList>
    </citation>
    <scope>NUCLEOTIDE SEQUENCE [LARGE SCALE GENOMIC DNA]</scope>
    <source>
        <strain evidence="5">Y</strain>
    </source>
</reference>
<gene>
    <name evidence="3" type="primary">mqnD</name>
    <name evidence="4" type="ORF">FAD_0053</name>
</gene>
<dbReference type="HAMAP" id="MF_00996">
    <property type="entry name" value="MqnD"/>
    <property type="match status" value="1"/>
</dbReference>
<keyword evidence="1 3" id="KW-0474">Menaquinone biosynthesis</keyword>
<dbReference type="AlphaFoldDB" id="A0A1V0N1H5"/>
<sequence>MKMLIAHTPDPDDAFMFYAMFEHKIKTSFEYDQVVKDIETLNKESVDLKYDVTAISANGYMHVSDKYDLTTSGASFGISYGPQVIAKKNIDLKGKTIASPGKYTSAELLYRMFAPEAGTLKEIRFDKIVNAIMENEVDAGILIHDEQLTYQDKGLVPVLNLYDEWKKYAGDLPIPLGFNAIRKDMPIEDKLKYKADFENSIKYAFEHETDAVKYAMKYSRYDDFELERKFILMYVNELSVDFGEKGRKALDLYYKRAAEKNIIKPFKPTIV</sequence>
<dbReference type="GO" id="GO:0016830">
    <property type="term" value="F:carbon-carbon lyase activity"/>
    <property type="evidence" value="ECO:0007669"/>
    <property type="project" value="UniProtKB-UniRule"/>
</dbReference>
<dbReference type="KEGG" id="fai:FAD_0053"/>
<name>A0A1V0N1H5_9ARCH</name>
<feature type="binding site" evidence="3">
    <location>
        <begin position="105"/>
        <end position="106"/>
    </location>
    <ligand>
        <name>substrate</name>
    </ligand>
</feature>
<keyword evidence="2 3" id="KW-0456">Lyase</keyword>
<dbReference type="SUPFAM" id="SSF53850">
    <property type="entry name" value="Periplasmic binding protein-like II"/>
    <property type="match status" value="1"/>
</dbReference>
<comment type="catalytic activity">
    <reaction evidence="3">
        <text>cyclic dehypoxanthinylfutalosinate = 1,4-dihydroxy-6-naphthoate + dihydroxyacetone</text>
        <dbReference type="Rhea" id="RHEA:33087"/>
        <dbReference type="ChEBI" id="CHEBI:16016"/>
        <dbReference type="ChEBI" id="CHEBI:64254"/>
        <dbReference type="ChEBI" id="CHEBI:64270"/>
        <dbReference type="EC" id="4.1.99.29"/>
    </reaction>
</comment>